<reference evidence="5 6" key="1">
    <citation type="submission" date="2019-11" db="EMBL/GenBank/DDBJ databases">
        <title>Draft Genome Sequences of Six Type Strains of the Genus Massilia.</title>
        <authorList>
            <person name="Miess H."/>
            <person name="Frediansyah A."/>
            <person name="Goeker M."/>
            <person name="Gross H."/>
        </authorList>
    </citation>
    <scope>NUCLEOTIDE SEQUENCE [LARGE SCALE GENOMIC DNA]</scope>
    <source>
        <strain evidence="5 6">DSM 17513</strain>
    </source>
</reference>
<keyword evidence="2 5" id="KW-0808">Transferase</keyword>
<dbReference type="GO" id="GO:0006654">
    <property type="term" value="P:phosphatidic acid biosynthetic process"/>
    <property type="evidence" value="ECO:0007669"/>
    <property type="project" value="TreeGrafter"/>
</dbReference>
<dbReference type="GO" id="GO:0003841">
    <property type="term" value="F:1-acylglycerol-3-phosphate O-acyltransferase activity"/>
    <property type="evidence" value="ECO:0007669"/>
    <property type="project" value="TreeGrafter"/>
</dbReference>
<evidence type="ECO:0000313" key="6">
    <source>
        <dbReference type="Proteomes" id="UP000431684"/>
    </source>
</evidence>
<evidence type="ECO:0000256" key="1">
    <source>
        <dbReference type="ARBA" id="ARBA00005189"/>
    </source>
</evidence>
<keyword evidence="3 5" id="KW-0012">Acyltransferase</keyword>
<evidence type="ECO:0000256" key="3">
    <source>
        <dbReference type="ARBA" id="ARBA00023315"/>
    </source>
</evidence>
<accession>A0A6I3XCA9</accession>
<dbReference type="SMART" id="SM00563">
    <property type="entry name" value="PlsC"/>
    <property type="match status" value="1"/>
</dbReference>
<name>A0A6I3XCA9_9BURK</name>
<keyword evidence="6" id="KW-1185">Reference proteome</keyword>
<comment type="caution">
    <text evidence="5">The sequence shown here is derived from an EMBL/GenBank/DDBJ whole genome shotgun (WGS) entry which is preliminary data.</text>
</comment>
<dbReference type="Proteomes" id="UP000431684">
    <property type="component" value="Unassembled WGS sequence"/>
</dbReference>
<dbReference type="SUPFAM" id="SSF69593">
    <property type="entry name" value="Glycerol-3-phosphate (1)-acyltransferase"/>
    <property type="match status" value="1"/>
</dbReference>
<evidence type="ECO:0000256" key="2">
    <source>
        <dbReference type="ARBA" id="ARBA00022679"/>
    </source>
</evidence>
<dbReference type="OrthoDB" id="9796839at2"/>
<feature type="domain" description="Phospholipid/glycerol acyltransferase" evidence="4">
    <location>
        <begin position="51"/>
        <end position="164"/>
    </location>
</feature>
<dbReference type="PANTHER" id="PTHR10434">
    <property type="entry name" value="1-ACYL-SN-GLYCEROL-3-PHOSPHATE ACYLTRANSFERASE"/>
    <property type="match status" value="1"/>
</dbReference>
<gene>
    <name evidence="5" type="ORF">GJV26_01430</name>
</gene>
<dbReference type="PANTHER" id="PTHR10434:SF9">
    <property type="entry name" value="PHOSPHOLIPID_GLYCEROL ACYLTRANSFERASE DOMAIN-CONTAINING PROTEIN"/>
    <property type="match status" value="1"/>
</dbReference>
<proteinExistence type="predicted"/>
<sequence length="216" mass="25071">MNDHRRDHTAHGEHQLTPARLPTVRQRLALRVLHLFGWRMLYRPLPGPRGIAVVYPHTSNWDFAIGLVSKWAMDLPFRWLAKDSMFRMPVLGSWFRWLGGQPVDRSAPQGMIRAQAERMNGEDWYWLVITPEGTRDYRPNWKSGFYHLALEAKVPLVLVSLDYANKVLDFTQHLWLTGDQEQDLAAIRTAYAGRAGKYPQNAAPIELGERRRESRD</sequence>
<organism evidence="5 6">
    <name type="scientific">Pseudoduganella dura</name>
    <dbReference type="NCBI Taxonomy" id="321982"/>
    <lineage>
        <taxon>Bacteria</taxon>
        <taxon>Pseudomonadati</taxon>
        <taxon>Pseudomonadota</taxon>
        <taxon>Betaproteobacteria</taxon>
        <taxon>Burkholderiales</taxon>
        <taxon>Oxalobacteraceae</taxon>
        <taxon>Telluria group</taxon>
        <taxon>Pseudoduganella</taxon>
    </lineage>
</organism>
<dbReference type="EMBL" id="WNWM01000002">
    <property type="protein sequence ID" value="MUI11161.1"/>
    <property type="molecule type" value="Genomic_DNA"/>
</dbReference>
<comment type="pathway">
    <text evidence="1">Lipid metabolism.</text>
</comment>
<dbReference type="InterPro" id="IPR002123">
    <property type="entry name" value="Plipid/glycerol_acylTrfase"/>
</dbReference>
<evidence type="ECO:0000259" key="4">
    <source>
        <dbReference type="SMART" id="SM00563"/>
    </source>
</evidence>
<dbReference type="AlphaFoldDB" id="A0A6I3XCA9"/>
<protein>
    <submittedName>
        <fullName evidence="5">Glycerol acyltransferase</fullName>
    </submittedName>
</protein>
<evidence type="ECO:0000313" key="5">
    <source>
        <dbReference type="EMBL" id="MUI11161.1"/>
    </source>
</evidence>
<dbReference type="Pfam" id="PF01553">
    <property type="entry name" value="Acyltransferase"/>
    <property type="match status" value="1"/>
</dbReference>